<evidence type="ECO:0000313" key="3">
    <source>
        <dbReference type="Proteomes" id="UP000269721"/>
    </source>
</evidence>
<dbReference type="PANTHER" id="PTHR21663">
    <property type="entry name" value="HYPOTHETICAL HEAT DOMAIN-CONTAINING"/>
    <property type="match status" value="1"/>
</dbReference>
<dbReference type="InterPro" id="IPR040108">
    <property type="entry name" value="Laa1/Sip1/HEATR5"/>
</dbReference>
<sequence length="313" mass="33119">LRYETLISLTRALKGAGKSSTDLMIKDFLKIAKSGLTDKMLLIRVASAEVIHIAVYTCTSQPPPMKADEYDALLNFTTKALEGANYSVRRAVASLFGTIVGLSQRPPLTPKGSPKRAAKAGAADSSAGNPGDVGASDVNILTVDEILAILSSLFAKATSNDAKVGIAEAFAATFKQLGITFVESHYPAVSKTIIDLAANPKLTSTKQDSILMRNLCGFLLRDVVGKMLSEAGQIAALKELGTGWLRKWPAVMANDVAPPDLALICVLHEVAALLVDLGPAASVEQDTIVEPLVILMGHTSRSVNLALSWCLMC</sequence>
<dbReference type="EMBL" id="ML002150">
    <property type="protein sequence ID" value="RKO82740.1"/>
    <property type="molecule type" value="Genomic_DNA"/>
</dbReference>
<dbReference type="GO" id="GO:0008104">
    <property type="term" value="P:intracellular protein localization"/>
    <property type="evidence" value="ECO:0007669"/>
    <property type="project" value="TreeGrafter"/>
</dbReference>
<protein>
    <submittedName>
        <fullName evidence="2">Uncharacterized protein</fullName>
    </submittedName>
</protein>
<feature type="region of interest" description="Disordered" evidence="1">
    <location>
        <begin position="106"/>
        <end position="130"/>
    </location>
</feature>
<reference evidence="3" key="1">
    <citation type="journal article" date="2018" name="Nat. Microbiol.">
        <title>Leveraging single-cell genomics to expand the fungal tree of life.</title>
        <authorList>
            <person name="Ahrendt S.R."/>
            <person name="Quandt C.A."/>
            <person name="Ciobanu D."/>
            <person name="Clum A."/>
            <person name="Salamov A."/>
            <person name="Andreopoulos B."/>
            <person name="Cheng J.F."/>
            <person name="Woyke T."/>
            <person name="Pelin A."/>
            <person name="Henrissat B."/>
            <person name="Reynolds N.K."/>
            <person name="Benny G.L."/>
            <person name="Smith M.E."/>
            <person name="James T.Y."/>
            <person name="Grigoriev I.V."/>
        </authorList>
    </citation>
    <scope>NUCLEOTIDE SEQUENCE [LARGE SCALE GENOMIC DNA]</scope>
</reference>
<accession>A0A4P9VWV1</accession>
<evidence type="ECO:0000313" key="2">
    <source>
        <dbReference type="EMBL" id="RKO82740.1"/>
    </source>
</evidence>
<feature type="non-terminal residue" evidence="2">
    <location>
        <position position="313"/>
    </location>
</feature>
<dbReference type="GO" id="GO:0030139">
    <property type="term" value="C:endocytic vesicle"/>
    <property type="evidence" value="ECO:0007669"/>
    <property type="project" value="TreeGrafter"/>
</dbReference>
<dbReference type="GO" id="GO:0006897">
    <property type="term" value="P:endocytosis"/>
    <property type="evidence" value="ECO:0007669"/>
    <property type="project" value="TreeGrafter"/>
</dbReference>
<dbReference type="SUPFAM" id="SSF48371">
    <property type="entry name" value="ARM repeat"/>
    <property type="match status" value="1"/>
</dbReference>
<dbReference type="GO" id="GO:0005829">
    <property type="term" value="C:cytosol"/>
    <property type="evidence" value="ECO:0007669"/>
    <property type="project" value="GOC"/>
</dbReference>
<gene>
    <name evidence="2" type="ORF">BDK51DRAFT_8231</name>
</gene>
<dbReference type="GO" id="GO:0042147">
    <property type="term" value="P:retrograde transport, endosome to Golgi"/>
    <property type="evidence" value="ECO:0007669"/>
    <property type="project" value="TreeGrafter"/>
</dbReference>
<name>A0A4P9VWV1_9FUNG</name>
<dbReference type="AlphaFoldDB" id="A0A4P9VWV1"/>
<dbReference type="GO" id="GO:0016020">
    <property type="term" value="C:membrane"/>
    <property type="evidence" value="ECO:0007669"/>
    <property type="project" value="TreeGrafter"/>
</dbReference>
<organism evidence="2 3">
    <name type="scientific">Blyttiomyces helicus</name>
    <dbReference type="NCBI Taxonomy" id="388810"/>
    <lineage>
        <taxon>Eukaryota</taxon>
        <taxon>Fungi</taxon>
        <taxon>Fungi incertae sedis</taxon>
        <taxon>Chytridiomycota</taxon>
        <taxon>Chytridiomycota incertae sedis</taxon>
        <taxon>Chytridiomycetes</taxon>
        <taxon>Chytridiomycetes incertae sedis</taxon>
        <taxon>Blyttiomyces</taxon>
    </lineage>
</organism>
<dbReference type="InterPro" id="IPR016024">
    <property type="entry name" value="ARM-type_fold"/>
</dbReference>
<dbReference type="GO" id="GO:0005794">
    <property type="term" value="C:Golgi apparatus"/>
    <property type="evidence" value="ECO:0007669"/>
    <property type="project" value="TreeGrafter"/>
</dbReference>
<keyword evidence="3" id="KW-1185">Reference proteome</keyword>
<evidence type="ECO:0000256" key="1">
    <source>
        <dbReference type="SAM" id="MobiDB-lite"/>
    </source>
</evidence>
<dbReference type="Proteomes" id="UP000269721">
    <property type="component" value="Unassembled WGS sequence"/>
</dbReference>
<dbReference type="OrthoDB" id="192608at2759"/>
<dbReference type="PANTHER" id="PTHR21663:SF0">
    <property type="entry name" value="HEAT REPEAT-CONTAINING PROTEIN 5B"/>
    <property type="match status" value="1"/>
</dbReference>
<feature type="compositionally biased region" description="Low complexity" evidence="1">
    <location>
        <begin position="119"/>
        <end position="128"/>
    </location>
</feature>
<proteinExistence type="predicted"/>
<feature type="non-terminal residue" evidence="2">
    <location>
        <position position="1"/>
    </location>
</feature>